<accession>A0A916N8W4</accession>
<dbReference type="EMBL" id="CAJRAF010000004">
    <property type="protein sequence ID" value="CAG5018836.1"/>
    <property type="molecule type" value="Genomic_DNA"/>
</dbReference>
<organism evidence="2 3">
    <name type="scientific">Dyadobacter helix</name>
    <dbReference type="NCBI Taxonomy" id="2822344"/>
    <lineage>
        <taxon>Bacteria</taxon>
        <taxon>Pseudomonadati</taxon>
        <taxon>Bacteroidota</taxon>
        <taxon>Cytophagia</taxon>
        <taxon>Cytophagales</taxon>
        <taxon>Spirosomataceae</taxon>
        <taxon>Dyadobacter</taxon>
    </lineage>
</organism>
<evidence type="ECO:0000313" key="2">
    <source>
        <dbReference type="EMBL" id="CAG5018836.1"/>
    </source>
</evidence>
<dbReference type="RefSeq" id="WP_215242373.1">
    <property type="nucleotide sequence ID" value="NZ_CAJRAF010000004.1"/>
</dbReference>
<reference evidence="2" key="1">
    <citation type="submission" date="2021-04" db="EMBL/GenBank/DDBJ databases">
        <authorList>
            <person name="Rodrigo-Torres L."/>
            <person name="Arahal R. D."/>
            <person name="Lucena T."/>
        </authorList>
    </citation>
    <scope>NUCLEOTIDE SEQUENCE</scope>
    <source>
        <strain evidence="2">CECT 9275</strain>
    </source>
</reference>
<dbReference type="AlphaFoldDB" id="A0A916N8W4"/>
<feature type="transmembrane region" description="Helical" evidence="1">
    <location>
        <begin position="191"/>
        <end position="219"/>
    </location>
</feature>
<feature type="transmembrane region" description="Helical" evidence="1">
    <location>
        <begin position="226"/>
        <end position="247"/>
    </location>
</feature>
<feature type="transmembrane region" description="Helical" evidence="1">
    <location>
        <begin position="107"/>
        <end position="126"/>
    </location>
</feature>
<keyword evidence="1" id="KW-0812">Transmembrane</keyword>
<keyword evidence="3" id="KW-1185">Reference proteome</keyword>
<dbReference type="Proteomes" id="UP000680038">
    <property type="component" value="Unassembled WGS sequence"/>
</dbReference>
<feature type="transmembrane region" description="Helical" evidence="1">
    <location>
        <begin position="132"/>
        <end position="150"/>
    </location>
</feature>
<feature type="transmembrane region" description="Helical" evidence="1">
    <location>
        <begin position="359"/>
        <end position="377"/>
    </location>
</feature>
<keyword evidence="1" id="KW-1133">Transmembrane helix</keyword>
<feature type="transmembrane region" description="Helical" evidence="1">
    <location>
        <begin position="277"/>
        <end position="297"/>
    </location>
</feature>
<feature type="transmembrane region" description="Helical" evidence="1">
    <location>
        <begin position="329"/>
        <end position="347"/>
    </location>
</feature>
<feature type="transmembrane region" description="Helical" evidence="1">
    <location>
        <begin position="20"/>
        <end position="42"/>
    </location>
</feature>
<proteinExistence type="predicted"/>
<keyword evidence="1" id="KW-0472">Membrane</keyword>
<evidence type="ECO:0000256" key="1">
    <source>
        <dbReference type="SAM" id="Phobius"/>
    </source>
</evidence>
<feature type="transmembrane region" description="Helical" evidence="1">
    <location>
        <begin position="304"/>
        <end position="323"/>
    </location>
</feature>
<sequence>MKQLVTAVYVFLKNNTYPLTLGFCIVCTLILLYIKGVFVFSFHPDISGSERGTTFGIQIVADNQPLYRNPEVSPFWIVQYAPLYYYLVGKTYQLLNWDPTNIYRIQFLSRVISFVLVSMAMVVGYFTARKFFNISKVLSFIFCCLLFGQLQQWHLTNSRIDSLLFFWTTLYIYIILQAIKQNTEWNRYFVFAAFIAVTAFFTKQSALIHIAVLAAYFIYRQQWFSLVKFSGFTILFFALFALALSQFQLKVFYDNLFGSLQLPIAPGWFYSYTFRELIPAMSVFIAITVMINLRWLASSAEPQIIFISLATFLFFGFATATAFKHGAAVGYYHEYVYVGLLGIFYYFYGRNSLARYSSFAYYFFPAMIGMTMLFFTSRQLEKYYTTNLGKYITDYKHQNDVKKYVEEHIEADEKVVVSGGEDFRGWLLQHMLFRHMLAYQDTEVRFLFESKRFDYSKFYELERDSKIRYLIIDEKSAPHLYAFNYTFDLRDYQMEKEMHGYKIYRLIRPDRKT</sequence>
<feature type="transmembrane region" description="Helical" evidence="1">
    <location>
        <begin position="162"/>
        <end position="179"/>
    </location>
</feature>
<evidence type="ECO:0000313" key="3">
    <source>
        <dbReference type="Proteomes" id="UP000680038"/>
    </source>
</evidence>
<name>A0A916N8W4_9BACT</name>
<comment type="caution">
    <text evidence="2">The sequence shown here is derived from an EMBL/GenBank/DDBJ whole genome shotgun (WGS) entry which is preliminary data.</text>
</comment>
<gene>
    <name evidence="2" type="ORF">DYBT9275_06081</name>
</gene>
<protein>
    <submittedName>
        <fullName evidence="2">Uncharacterized protein</fullName>
    </submittedName>
</protein>